<feature type="region of interest" description="Disordered" evidence="5">
    <location>
        <begin position="1"/>
        <end position="21"/>
    </location>
</feature>
<dbReference type="GO" id="GO:0003700">
    <property type="term" value="F:DNA-binding transcription factor activity"/>
    <property type="evidence" value="ECO:0007669"/>
    <property type="project" value="TreeGrafter"/>
</dbReference>
<protein>
    <submittedName>
        <fullName evidence="7">TetR-type transcriptional regulator</fullName>
    </submittedName>
</protein>
<dbReference type="SUPFAM" id="SSF46689">
    <property type="entry name" value="Homeodomain-like"/>
    <property type="match status" value="1"/>
</dbReference>
<dbReference type="PANTHER" id="PTHR30055">
    <property type="entry name" value="HTH-TYPE TRANSCRIPTIONAL REGULATOR RUTR"/>
    <property type="match status" value="1"/>
</dbReference>
<accession>A0A087B2L8</accession>
<dbReference type="EMBL" id="JGYV01000002">
    <property type="protein sequence ID" value="KFI65268.1"/>
    <property type="molecule type" value="Genomic_DNA"/>
</dbReference>
<dbReference type="PROSITE" id="PS50977">
    <property type="entry name" value="HTH_TETR_2"/>
    <property type="match status" value="1"/>
</dbReference>
<dbReference type="RefSeq" id="WP_051920680.1">
    <property type="nucleotide sequence ID" value="NZ_JGYV01000002.1"/>
</dbReference>
<evidence type="ECO:0000256" key="1">
    <source>
        <dbReference type="ARBA" id="ARBA00023015"/>
    </source>
</evidence>
<feature type="domain" description="HTH tetR-type" evidence="6">
    <location>
        <begin position="25"/>
        <end position="85"/>
    </location>
</feature>
<sequence>MTMSTGMPTAGTEAAASGVRERIRERTDGKIMRAVLDIIATQGIGALTMEAVARASGVAKTTLYRRYANADDLLGHISTMVGPPIDFTQIALSRATLRELLRRIQANFDRRFGLRAIGIVLSSSNPRVQELARQVIDPAQQRFCDYLQASGGPDPVRPDVDGPFVFQTVLGSMLACKAMGGDDEQWATSMATLLEPAIFA</sequence>
<gene>
    <name evidence="7" type="ORF">BCUN_1034</name>
</gene>
<evidence type="ECO:0000259" key="6">
    <source>
        <dbReference type="PROSITE" id="PS50977"/>
    </source>
</evidence>
<dbReference type="eggNOG" id="COG1309">
    <property type="taxonomic scope" value="Bacteria"/>
</dbReference>
<evidence type="ECO:0000313" key="7">
    <source>
        <dbReference type="EMBL" id="KFI65268.1"/>
    </source>
</evidence>
<dbReference type="Gene3D" id="1.10.10.60">
    <property type="entry name" value="Homeodomain-like"/>
    <property type="match status" value="1"/>
</dbReference>
<dbReference type="Proteomes" id="UP000029067">
    <property type="component" value="Unassembled WGS sequence"/>
</dbReference>
<dbReference type="PRINTS" id="PR00455">
    <property type="entry name" value="HTHTETR"/>
</dbReference>
<evidence type="ECO:0000256" key="3">
    <source>
        <dbReference type="ARBA" id="ARBA00023163"/>
    </source>
</evidence>
<dbReference type="STRING" id="1688.BCUN_1034"/>
<keyword evidence="2 4" id="KW-0238">DNA-binding</keyword>
<name>A0A087B2L8_9BIFI</name>
<dbReference type="GO" id="GO:0000976">
    <property type="term" value="F:transcription cis-regulatory region binding"/>
    <property type="evidence" value="ECO:0007669"/>
    <property type="project" value="TreeGrafter"/>
</dbReference>
<dbReference type="Gene3D" id="1.10.357.10">
    <property type="entry name" value="Tetracycline Repressor, domain 2"/>
    <property type="match status" value="1"/>
</dbReference>
<evidence type="ECO:0000313" key="8">
    <source>
        <dbReference type="Proteomes" id="UP000029067"/>
    </source>
</evidence>
<dbReference type="AlphaFoldDB" id="A0A087B2L8"/>
<evidence type="ECO:0000256" key="4">
    <source>
        <dbReference type="PROSITE-ProRule" id="PRU00335"/>
    </source>
</evidence>
<keyword evidence="8" id="KW-1185">Reference proteome</keyword>
<dbReference type="Pfam" id="PF00440">
    <property type="entry name" value="TetR_N"/>
    <property type="match status" value="1"/>
</dbReference>
<dbReference type="InterPro" id="IPR050109">
    <property type="entry name" value="HTH-type_TetR-like_transc_reg"/>
</dbReference>
<dbReference type="OrthoDB" id="9796019at2"/>
<organism evidence="7 8">
    <name type="scientific">Bifidobacterium cuniculi</name>
    <dbReference type="NCBI Taxonomy" id="1688"/>
    <lineage>
        <taxon>Bacteria</taxon>
        <taxon>Bacillati</taxon>
        <taxon>Actinomycetota</taxon>
        <taxon>Actinomycetes</taxon>
        <taxon>Bifidobacteriales</taxon>
        <taxon>Bifidobacteriaceae</taxon>
        <taxon>Bifidobacterium</taxon>
    </lineage>
</organism>
<evidence type="ECO:0000256" key="2">
    <source>
        <dbReference type="ARBA" id="ARBA00023125"/>
    </source>
</evidence>
<keyword evidence="3" id="KW-0804">Transcription</keyword>
<proteinExistence type="predicted"/>
<keyword evidence="1" id="KW-0805">Transcription regulation</keyword>
<evidence type="ECO:0000256" key="5">
    <source>
        <dbReference type="SAM" id="MobiDB-lite"/>
    </source>
</evidence>
<comment type="caution">
    <text evidence="7">The sequence shown here is derived from an EMBL/GenBank/DDBJ whole genome shotgun (WGS) entry which is preliminary data.</text>
</comment>
<feature type="DNA-binding region" description="H-T-H motif" evidence="4">
    <location>
        <begin position="48"/>
        <end position="67"/>
    </location>
</feature>
<reference evidence="7 8" key="1">
    <citation type="submission" date="2014-03" db="EMBL/GenBank/DDBJ databases">
        <title>Genomics of Bifidobacteria.</title>
        <authorList>
            <person name="Ventura M."/>
            <person name="Milani C."/>
            <person name="Lugli G.A."/>
        </authorList>
    </citation>
    <scope>NUCLEOTIDE SEQUENCE [LARGE SCALE GENOMIC DNA]</scope>
    <source>
        <strain evidence="7 8">LMG 10738</strain>
    </source>
</reference>
<dbReference type="InterPro" id="IPR001647">
    <property type="entry name" value="HTH_TetR"/>
</dbReference>
<dbReference type="PANTHER" id="PTHR30055:SF234">
    <property type="entry name" value="HTH-TYPE TRANSCRIPTIONAL REGULATOR BETI"/>
    <property type="match status" value="1"/>
</dbReference>
<dbReference type="InterPro" id="IPR009057">
    <property type="entry name" value="Homeodomain-like_sf"/>
</dbReference>